<dbReference type="EMBL" id="JANBUJ010000948">
    <property type="protein sequence ID" value="KAJ2769390.1"/>
    <property type="molecule type" value="Genomic_DNA"/>
</dbReference>
<protein>
    <submittedName>
        <fullName evidence="1">Uncharacterized protein</fullName>
    </submittedName>
</protein>
<keyword evidence="2" id="KW-1185">Reference proteome</keyword>
<proteinExistence type="predicted"/>
<reference evidence="1" key="1">
    <citation type="submission" date="2022-07" db="EMBL/GenBank/DDBJ databases">
        <title>Phylogenomic reconstructions and comparative analyses of Kickxellomycotina fungi.</title>
        <authorList>
            <person name="Reynolds N.K."/>
            <person name="Stajich J.E."/>
            <person name="Barry K."/>
            <person name="Grigoriev I.V."/>
            <person name="Crous P."/>
            <person name="Smith M.E."/>
        </authorList>
    </citation>
    <scope>NUCLEOTIDE SEQUENCE</scope>
    <source>
        <strain evidence="1">CBS 109366</strain>
    </source>
</reference>
<name>A0ACC1JY14_9FUNG</name>
<organism evidence="1 2">
    <name type="scientific">Coemansia nantahalensis</name>
    <dbReference type="NCBI Taxonomy" id="2789366"/>
    <lineage>
        <taxon>Eukaryota</taxon>
        <taxon>Fungi</taxon>
        <taxon>Fungi incertae sedis</taxon>
        <taxon>Zoopagomycota</taxon>
        <taxon>Kickxellomycotina</taxon>
        <taxon>Kickxellomycetes</taxon>
        <taxon>Kickxellales</taxon>
        <taxon>Kickxellaceae</taxon>
        <taxon>Coemansia</taxon>
    </lineage>
</organism>
<dbReference type="Proteomes" id="UP001140234">
    <property type="component" value="Unassembled WGS sequence"/>
</dbReference>
<accession>A0ACC1JY14</accession>
<comment type="caution">
    <text evidence="1">The sequence shown here is derived from an EMBL/GenBank/DDBJ whole genome shotgun (WGS) entry which is preliminary data.</text>
</comment>
<evidence type="ECO:0000313" key="2">
    <source>
        <dbReference type="Proteomes" id="UP001140234"/>
    </source>
</evidence>
<evidence type="ECO:0000313" key="1">
    <source>
        <dbReference type="EMBL" id="KAJ2769390.1"/>
    </source>
</evidence>
<gene>
    <name evidence="1" type="ORF">IWQ57_003127</name>
</gene>
<sequence length="375" mass="41014">MQRLAHISLLALACVGLLAALAAADELDSVPGDAPAAGAAGTRRAAPGPELAPANYMLEVFLVAVAAGLVANYFRGSQQNAARAAAWEVAIGDVLRANFSAVGDGQRVLERDSASDMLFYASGRRHCRFAQGHLVLRPRQDPVALLGDLASGGHEKLEIEVALNDEAFSGFVFGVVPRKRARAVGRDRYDIATFAGAATNSRVPQRLVVFSESGDATAQMLDSGLAELLADDDCLLEEIHVSDCPAEKPETHDFQRTKRLLATLRLPEPTEGGVRRVKETLAFVFYLIDYVAEAVSLRPEAARKISKARDAAFREFARLAEKERQEAVAKIAADRRRAELDEVDKMAPEQRRKWEERERKRALKKSTSKRTRVVK</sequence>